<sequence>MRPDRGNVANLEMKLAEFAICLRNETKRGKLFYDDWIDLDVPVKSQGPHRNCWEVSGSENISNIRYLHGVDLDYTPYSSSFLTDFADRQRAKVRHGATCGKHYCYGYSSFKGLQSNNLSNAKLPKSGTDCIRKEI</sequence>
<reference evidence="1 2" key="1">
    <citation type="submission" date="2020-09" db="EMBL/GenBank/DDBJ databases">
        <authorList>
            <person name="Ashkenazy H."/>
        </authorList>
    </citation>
    <scope>NUCLEOTIDE SEQUENCE [LARGE SCALE GENOMIC DNA]</scope>
    <source>
        <strain evidence="2">cv. Cdm-0</strain>
    </source>
</reference>
<organism evidence="1 2">
    <name type="scientific">Arabidopsis thaliana</name>
    <name type="common">Mouse-ear cress</name>
    <dbReference type="NCBI Taxonomy" id="3702"/>
    <lineage>
        <taxon>Eukaryota</taxon>
        <taxon>Viridiplantae</taxon>
        <taxon>Streptophyta</taxon>
        <taxon>Embryophyta</taxon>
        <taxon>Tracheophyta</taxon>
        <taxon>Spermatophyta</taxon>
        <taxon>Magnoliopsida</taxon>
        <taxon>eudicotyledons</taxon>
        <taxon>Gunneridae</taxon>
        <taxon>Pentapetalae</taxon>
        <taxon>rosids</taxon>
        <taxon>malvids</taxon>
        <taxon>Brassicales</taxon>
        <taxon>Brassicaceae</taxon>
        <taxon>Camelineae</taxon>
        <taxon>Arabidopsis</taxon>
    </lineage>
</organism>
<dbReference type="Proteomes" id="UP000516314">
    <property type="component" value="Chromosome 2"/>
</dbReference>
<gene>
    <name evidence="1" type="ORF">AT9943_LOCUS6345</name>
</gene>
<dbReference type="AlphaFoldDB" id="A0A7G2E5D3"/>
<dbReference type="EMBL" id="LR881467">
    <property type="protein sequence ID" value="CAD5318105.1"/>
    <property type="molecule type" value="Genomic_DNA"/>
</dbReference>
<evidence type="ECO:0000313" key="1">
    <source>
        <dbReference type="EMBL" id="CAD5318105.1"/>
    </source>
</evidence>
<protein>
    <submittedName>
        <fullName evidence="1">(thale cress) hypothetical protein</fullName>
    </submittedName>
</protein>
<evidence type="ECO:0000313" key="2">
    <source>
        <dbReference type="Proteomes" id="UP000516314"/>
    </source>
</evidence>
<name>A0A7G2E5D3_ARATH</name>
<accession>A0A7G2E5D3</accession>
<proteinExistence type="predicted"/>